<dbReference type="EC" id="5.4.2.12" evidence="4"/>
<dbReference type="Gene3D" id="3.10.180.10">
    <property type="entry name" value="2,3-Dihydroxybiphenyl 1,2-Dioxygenase, domain 1"/>
    <property type="match status" value="1"/>
</dbReference>
<dbReference type="InterPro" id="IPR012337">
    <property type="entry name" value="RNaseH-like_sf"/>
</dbReference>
<dbReference type="AlphaFoldDB" id="A0A839QTP0"/>
<dbReference type="GO" id="GO:0003676">
    <property type="term" value="F:nucleic acid binding"/>
    <property type="evidence" value="ECO:0007669"/>
    <property type="project" value="InterPro"/>
</dbReference>
<feature type="domain" description="VOC" evidence="3">
    <location>
        <begin position="183"/>
        <end position="308"/>
    </location>
</feature>
<dbReference type="SUPFAM" id="SSF54593">
    <property type="entry name" value="Glyoxalase/Bleomycin resistance protein/Dihydroxybiphenyl dioxygenase"/>
    <property type="match status" value="1"/>
</dbReference>
<dbReference type="Pfam" id="PF13456">
    <property type="entry name" value="RVT_3"/>
    <property type="match status" value="1"/>
</dbReference>
<sequence>MTLFDPLAAGGEQRPGPDGRREVIVYVGGGSRGNPGPAGYGVLLFDGHGGEQLSSEAKYLGNGSKNEADYQGLIAGLKLANSLDAECRIIIRMDSKLVIEQMSGNWKIVHASIRALAKQARLLTAPGRVSYQWIPCGSNTEVDALANQAIDDAVAGRAAESDPEPGTASIAKPSSGARPRAGAIHHVEIWVPDLEEATASMGWMFEELGFEAGETWATGRLWRGAEAYLVIESGPDIRGPIHERNLPGVNHLAFNAGSRANVDRLTAEAISHGWSLMFGDRHPFAGGSGHYAAYLENEAAFEVELVATED</sequence>
<feature type="domain" description="RNase H type-1" evidence="2">
    <location>
        <begin position="19"/>
        <end position="159"/>
    </location>
</feature>
<dbReference type="GO" id="GO:0004523">
    <property type="term" value="F:RNA-DNA hybrid ribonuclease activity"/>
    <property type="evidence" value="ECO:0007669"/>
    <property type="project" value="InterPro"/>
</dbReference>
<evidence type="ECO:0000256" key="1">
    <source>
        <dbReference type="SAM" id="MobiDB-lite"/>
    </source>
</evidence>
<feature type="region of interest" description="Disordered" evidence="1">
    <location>
        <begin position="155"/>
        <end position="179"/>
    </location>
</feature>
<dbReference type="RefSeq" id="WP_183512886.1">
    <property type="nucleotide sequence ID" value="NZ_BAABGK010000018.1"/>
</dbReference>
<dbReference type="PROSITE" id="PS50879">
    <property type="entry name" value="RNASE_H_1"/>
    <property type="match status" value="1"/>
</dbReference>
<dbReference type="InterPro" id="IPR036397">
    <property type="entry name" value="RNaseH_sf"/>
</dbReference>
<evidence type="ECO:0000313" key="4">
    <source>
        <dbReference type="EMBL" id="MBB2997336.1"/>
    </source>
</evidence>
<protein>
    <submittedName>
        <fullName evidence="4">Putative phosphoglycerate mutase</fullName>
        <ecNumber evidence="4">5.4.2.12</ecNumber>
    </submittedName>
</protein>
<keyword evidence="5" id="KW-1185">Reference proteome</keyword>
<dbReference type="Proteomes" id="UP000523000">
    <property type="component" value="Unassembled WGS sequence"/>
</dbReference>
<feature type="region of interest" description="Disordered" evidence="1">
    <location>
        <begin position="1"/>
        <end position="20"/>
    </location>
</feature>
<evidence type="ECO:0000259" key="3">
    <source>
        <dbReference type="PROSITE" id="PS51819"/>
    </source>
</evidence>
<comment type="caution">
    <text evidence="4">The sequence shown here is derived from an EMBL/GenBank/DDBJ whole genome shotgun (WGS) entry which is preliminary data.</text>
</comment>
<accession>A0A839QTP0</accession>
<dbReference type="CDD" id="cd09279">
    <property type="entry name" value="RNase_HI_like"/>
    <property type="match status" value="1"/>
</dbReference>
<dbReference type="InterPro" id="IPR029068">
    <property type="entry name" value="Glyas_Bleomycin-R_OHBP_Dase"/>
</dbReference>
<dbReference type="Pfam" id="PF13669">
    <property type="entry name" value="Glyoxalase_4"/>
    <property type="match status" value="1"/>
</dbReference>
<keyword evidence="4" id="KW-0413">Isomerase</keyword>
<dbReference type="EMBL" id="JACHVS010000002">
    <property type="protein sequence ID" value="MBB2997336.1"/>
    <property type="molecule type" value="Genomic_DNA"/>
</dbReference>
<evidence type="ECO:0000259" key="2">
    <source>
        <dbReference type="PROSITE" id="PS50879"/>
    </source>
</evidence>
<evidence type="ECO:0000313" key="5">
    <source>
        <dbReference type="Proteomes" id="UP000523000"/>
    </source>
</evidence>
<dbReference type="PROSITE" id="PS51819">
    <property type="entry name" value="VOC"/>
    <property type="match status" value="1"/>
</dbReference>
<dbReference type="GO" id="GO:0004619">
    <property type="term" value="F:phosphoglycerate mutase activity"/>
    <property type="evidence" value="ECO:0007669"/>
    <property type="project" value="UniProtKB-EC"/>
</dbReference>
<dbReference type="InterPro" id="IPR002156">
    <property type="entry name" value="RNaseH_domain"/>
</dbReference>
<gene>
    <name evidence="4" type="ORF">E9229_003583</name>
</gene>
<proteinExistence type="predicted"/>
<dbReference type="PANTHER" id="PTHR46387:SF2">
    <property type="entry name" value="RIBONUCLEASE HI"/>
    <property type="match status" value="1"/>
</dbReference>
<dbReference type="InterPro" id="IPR037523">
    <property type="entry name" value="VOC_core"/>
</dbReference>
<dbReference type="Gene3D" id="3.30.420.10">
    <property type="entry name" value="Ribonuclease H-like superfamily/Ribonuclease H"/>
    <property type="match status" value="1"/>
</dbReference>
<reference evidence="4 5" key="1">
    <citation type="submission" date="2020-08" db="EMBL/GenBank/DDBJ databases">
        <title>Sequencing the genomes of 1000 actinobacteria strains.</title>
        <authorList>
            <person name="Klenk H.-P."/>
        </authorList>
    </citation>
    <scope>NUCLEOTIDE SEQUENCE [LARGE SCALE GENOMIC DNA]</scope>
    <source>
        <strain evidence="4 5">DSM 22826</strain>
    </source>
</reference>
<dbReference type="SUPFAM" id="SSF53098">
    <property type="entry name" value="Ribonuclease H-like"/>
    <property type="match status" value="1"/>
</dbReference>
<name>A0A839QTP0_9MICC</name>
<organism evidence="4 5">
    <name type="scientific">Paeniglutamicibacter cryotolerans</name>
    <dbReference type="NCBI Taxonomy" id="670079"/>
    <lineage>
        <taxon>Bacteria</taxon>
        <taxon>Bacillati</taxon>
        <taxon>Actinomycetota</taxon>
        <taxon>Actinomycetes</taxon>
        <taxon>Micrococcales</taxon>
        <taxon>Micrococcaceae</taxon>
        <taxon>Paeniglutamicibacter</taxon>
    </lineage>
</organism>
<dbReference type="PANTHER" id="PTHR46387">
    <property type="entry name" value="POLYNUCLEOTIDYL TRANSFERASE, RIBONUCLEASE H-LIKE SUPERFAMILY PROTEIN"/>
    <property type="match status" value="1"/>
</dbReference>